<protein>
    <submittedName>
        <fullName evidence="1">Uncharacterized protein</fullName>
    </submittedName>
</protein>
<dbReference type="Proteomes" id="UP001140094">
    <property type="component" value="Unassembled WGS sequence"/>
</dbReference>
<evidence type="ECO:0000313" key="1">
    <source>
        <dbReference type="EMBL" id="KAJ2809157.1"/>
    </source>
</evidence>
<evidence type="ECO:0000313" key="2">
    <source>
        <dbReference type="Proteomes" id="UP001140094"/>
    </source>
</evidence>
<accession>A0A9W8I436</accession>
<name>A0A9W8I436_9FUNG</name>
<dbReference type="EMBL" id="JANBUO010000009">
    <property type="protein sequence ID" value="KAJ2809157.1"/>
    <property type="molecule type" value="Genomic_DNA"/>
</dbReference>
<reference evidence="1" key="1">
    <citation type="submission" date="2022-07" db="EMBL/GenBank/DDBJ databases">
        <title>Phylogenomic reconstructions and comparative analyses of Kickxellomycotina fungi.</title>
        <authorList>
            <person name="Reynolds N.K."/>
            <person name="Stajich J.E."/>
            <person name="Barry K."/>
            <person name="Grigoriev I.V."/>
            <person name="Crous P."/>
            <person name="Smith M.E."/>
        </authorList>
    </citation>
    <scope>NUCLEOTIDE SEQUENCE</scope>
    <source>
        <strain evidence="1">NRRL 1565</strain>
    </source>
</reference>
<dbReference type="AlphaFoldDB" id="A0A9W8I436"/>
<sequence length="68" mass="7507">MVKAGVEARVEALSVLEGELENTRPDARIYQQLGRGSVFLLKPKPEVIKDTKAKLKQLKKDTTAAATR</sequence>
<dbReference type="SUPFAM" id="SSF46579">
    <property type="entry name" value="Prefoldin"/>
    <property type="match status" value="1"/>
</dbReference>
<gene>
    <name evidence="1" type="ORF">H4R20_000336</name>
</gene>
<organism evidence="1 2">
    <name type="scientific">Coemansia guatemalensis</name>
    <dbReference type="NCBI Taxonomy" id="2761395"/>
    <lineage>
        <taxon>Eukaryota</taxon>
        <taxon>Fungi</taxon>
        <taxon>Fungi incertae sedis</taxon>
        <taxon>Zoopagomycota</taxon>
        <taxon>Kickxellomycotina</taxon>
        <taxon>Kickxellomycetes</taxon>
        <taxon>Kickxellales</taxon>
        <taxon>Kickxellaceae</taxon>
        <taxon>Coemansia</taxon>
    </lineage>
</organism>
<proteinExistence type="predicted"/>
<comment type="caution">
    <text evidence="1">The sequence shown here is derived from an EMBL/GenBank/DDBJ whole genome shotgun (WGS) entry which is preliminary data.</text>
</comment>
<keyword evidence="2" id="KW-1185">Reference proteome</keyword>
<dbReference type="OrthoDB" id="10356670at2759"/>